<feature type="domain" description="PLA2c" evidence="8">
    <location>
        <begin position="293"/>
        <end position="832"/>
    </location>
</feature>
<dbReference type="VEuPathDB" id="FungiDB:SPPG_06072"/>
<dbReference type="SUPFAM" id="SSF52151">
    <property type="entry name" value="FabD/lysophospholipase-like"/>
    <property type="match status" value="1"/>
</dbReference>
<name>A0A0L0HBW3_SPIPD</name>
<accession>A0A0L0HBW3</accession>
<keyword evidence="10" id="KW-1185">Reference proteome</keyword>
<feature type="compositionally biased region" description="Basic and acidic residues" evidence="7">
    <location>
        <begin position="140"/>
        <end position="169"/>
    </location>
</feature>
<keyword evidence="4 5" id="KW-0443">Lipid metabolism</keyword>
<dbReference type="EC" id="3.1.1.5" evidence="6"/>
<evidence type="ECO:0000313" key="10">
    <source>
        <dbReference type="Proteomes" id="UP000053201"/>
    </source>
</evidence>
<evidence type="ECO:0000256" key="1">
    <source>
        <dbReference type="ARBA" id="ARBA00008780"/>
    </source>
</evidence>
<dbReference type="InterPro" id="IPR002642">
    <property type="entry name" value="LysoPLipase_cat_dom"/>
</dbReference>
<feature type="region of interest" description="Disordered" evidence="7">
    <location>
        <begin position="139"/>
        <end position="173"/>
    </location>
</feature>
<evidence type="ECO:0000256" key="4">
    <source>
        <dbReference type="ARBA" id="ARBA00023098"/>
    </source>
</evidence>
<dbReference type="GO" id="GO:0004623">
    <property type="term" value="F:phospholipase A2 activity"/>
    <property type="evidence" value="ECO:0007669"/>
    <property type="project" value="TreeGrafter"/>
</dbReference>
<proteinExistence type="inferred from homology"/>
<comment type="catalytic activity">
    <reaction evidence="6">
        <text>a 1-acyl-sn-glycero-3-phosphocholine + H2O = sn-glycerol 3-phosphocholine + a fatty acid + H(+)</text>
        <dbReference type="Rhea" id="RHEA:15177"/>
        <dbReference type="ChEBI" id="CHEBI:15377"/>
        <dbReference type="ChEBI" id="CHEBI:15378"/>
        <dbReference type="ChEBI" id="CHEBI:16870"/>
        <dbReference type="ChEBI" id="CHEBI:28868"/>
        <dbReference type="ChEBI" id="CHEBI:58168"/>
        <dbReference type="EC" id="3.1.1.5"/>
    </reaction>
</comment>
<keyword evidence="3 5" id="KW-0442">Lipid degradation</keyword>
<dbReference type="GO" id="GO:0005829">
    <property type="term" value="C:cytosol"/>
    <property type="evidence" value="ECO:0007669"/>
    <property type="project" value="TreeGrafter"/>
</dbReference>
<evidence type="ECO:0000256" key="6">
    <source>
        <dbReference type="RuleBase" id="RU362103"/>
    </source>
</evidence>
<dbReference type="Pfam" id="PF01735">
    <property type="entry name" value="PLA2_B"/>
    <property type="match status" value="2"/>
</dbReference>
<dbReference type="RefSeq" id="XP_016606404.1">
    <property type="nucleotide sequence ID" value="XM_016754277.1"/>
</dbReference>
<feature type="region of interest" description="Disordered" evidence="7">
    <location>
        <begin position="74"/>
        <end position="112"/>
    </location>
</feature>
<keyword evidence="2 5" id="KW-0378">Hydrolase</keyword>
<evidence type="ECO:0000256" key="3">
    <source>
        <dbReference type="ARBA" id="ARBA00022963"/>
    </source>
</evidence>
<dbReference type="OrthoDB" id="6121437at2759"/>
<evidence type="ECO:0000256" key="7">
    <source>
        <dbReference type="SAM" id="MobiDB-lite"/>
    </source>
</evidence>
<dbReference type="GO" id="GO:0004622">
    <property type="term" value="F:phosphatidylcholine lysophospholipase activity"/>
    <property type="evidence" value="ECO:0007669"/>
    <property type="project" value="UniProtKB-EC"/>
</dbReference>
<dbReference type="STRING" id="645134.A0A0L0HBW3"/>
<dbReference type="Gene3D" id="3.40.1090.10">
    <property type="entry name" value="Cytosolic phospholipase A2 catalytic domain"/>
    <property type="match status" value="1"/>
</dbReference>
<dbReference type="SMART" id="SM00022">
    <property type="entry name" value="PLAc"/>
    <property type="match status" value="1"/>
</dbReference>
<reference evidence="9 10" key="1">
    <citation type="submission" date="2009-08" db="EMBL/GenBank/DDBJ databases">
        <title>The Genome Sequence of Spizellomyces punctatus strain DAOM BR117.</title>
        <authorList>
            <consortium name="The Broad Institute Genome Sequencing Platform"/>
            <person name="Russ C."/>
            <person name="Cuomo C."/>
            <person name="Shea T."/>
            <person name="Young S.K."/>
            <person name="Zeng Q."/>
            <person name="Koehrsen M."/>
            <person name="Haas B."/>
            <person name="Borodovsky M."/>
            <person name="Guigo R."/>
            <person name="Alvarado L."/>
            <person name="Berlin A."/>
            <person name="Bochicchio J."/>
            <person name="Borenstein D."/>
            <person name="Chapman S."/>
            <person name="Chen Z."/>
            <person name="Engels R."/>
            <person name="Freedman E."/>
            <person name="Gellesch M."/>
            <person name="Goldberg J."/>
            <person name="Griggs A."/>
            <person name="Gujja S."/>
            <person name="Heiman D."/>
            <person name="Hepburn T."/>
            <person name="Howarth C."/>
            <person name="Jen D."/>
            <person name="Larson L."/>
            <person name="Lewis B."/>
            <person name="Mehta T."/>
            <person name="Park D."/>
            <person name="Pearson M."/>
            <person name="Roberts A."/>
            <person name="Saif S."/>
            <person name="Shenoy N."/>
            <person name="Sisk P."/>
            <person name="Stolte C."/>
            <person name="Sykes S."/>
            <person name="Thomson T."/>
            <person name="Walk T."/>
            <person name="White J."/>
            <person name="Yandava C."/>
            <person name="Burger G."/>
            <person name="Gray M.W."/>
            <person name="Holland P.W.H."/>
            <person name="King N."/>
            <person name="Lang F.B.F."/>
            <person name="Roger A.J."/>
            <person name="Ruiz-Trillo I."/>
            <person name="Lander E."/>
            <person name="Nusbaum C."/>
        </authorList>
    </citation>
    <scope>NUCLEOTIDE SEQUENCE [LARGE SCALE GENOMIC DNA]</scope>
    <source>
        <strain evidence="9 10">DAOM BR117</strain>
    </source>
</reference>
<sequence>MFQRVGSRRCTQHLLFRPRPGANARPFWTVRSPLTTRNPARGELSKALVGLLLATGALGGCIQANSKLRPINAEARSDNTESGHGPADPKYHAEDGEHRSSTPRKENSTGGLEDTLSKVAELTVADLSAKLADLLAQLPPKDHQKEDPPETNHGKDSTEESSKSHDSKPQSELAAKLAEISSHLSNLANLDKLSQQLPSGSDITEKSATELRKLKDRIPSTQEIAEQLEQIAALIPSAEDVRKLPDQIPSGSEIAERATRLWQDAIDKAADGLLEGTLIAQIKVGMTDPKRNPEIEWEAKVRVGAELCKEENERLVQKKQAVADAISKFIGEDVEVEDVPVISIAASGGGCRAMVANLASMQALDKIGLLKGVTYIAGVSGSTWAMAQLYSLGPDFDSVQQRLAKQLSTNYLSLSDLVAALNTPEGERILFGIVQKYFTEKAFSTVDIFGTLLTGRLLVPEAAKVAATRTVSVAAQAGDDPQTGSGKGDTRETLSAHEQIDRGKLSYQRWAVEDQSLPIPIYTAVSHEIGKDTGGSRYQWWEFTPFEAGFRTESGSGSGAWVPVWGFGRVFESGVSREKLPEQSLGLLLGTFGSAFTATVAHIWNEFKDTLPENLRERVLPLLEDVSEIHPISPARFPNIVYKLDNFEHLIEEKTIALMDSGMDNNIPFPPLLRPERNVDVIIALDASMDIGVDPWLIRAEAYARERGFPFPTIPKSEESHAGHRQDHLRETTCTVLSTISQAKSPADLTLIYLPLIRNNEYDPQLDPSKADWCATYNFTFTPKQTDVLSGLACANVEKNQEKIREAIRRAWRAKRRRRLEEEAPQPAWDEF</sequence>
<evidence type="ECO:0000313" key="9">
    <source>
        <dbReference type="EMBL" id="KNC98364.1"/>
    </source>
</evidence>
<dbReference type="InterPro" id="IPR016035">
    <property type="entry name" value="Acyl_Trfase/lysoPLipase"/>
</dbReference>
<comment type="similarity">
    <text evidence="1 6">Belongs to the lysophospholipase family.</text>
</comment>
<evidence type="ECO:0000259" key="8">
    <source>
        <dbReference type="PROSITE" id="PS51210"/>
    </source>
</evidence>
<dbReference type="InParanoid" id="A0A0L0HBW3"/>
<dbReference type="Proteomes" id="UP000053201">
    <property type="component" value="Unassembled WGS sequence"/>
</dbReference>
<evidence type="ECO:0000256" key="5">
    <source>
        <dbReference type="PROSITE-ProRule" id="PRU00555"/>
    </source>
</evidence>
<protein>
    <recommendedName>
        <fullName evidence="6">Lysophospholipase</fullName>
        <ecNumber evidence="6">3.1.1.5</ecNumber>
    </recommendedName>
</protein>
<dbReference type="EMBL" id="KQ257460">
    <property type="protein sequence ID" value="KNC98364.1"/>
    <property type="molecule type" value="Genomic_DNA"/>
</dbReference>
<dbReference type="OMA" id="ACWRLTV"/>
<organism evidence="9 10">
    <name type="scientific">Spizellomyces punctatus (strain DAOM BR117)</name>
    <dbReference type="NCBI Taxonomy" id="645134"/>
    <lineage>
        <taxon>Eukaryota</taxon>
        <taxon>Fungi</taxon>
        <taxon>Fungi incertae sedis</taxon>
        <taxon>Chytridiomycota</taxon>
        <taxon>Chytridiomycota incertae sedis</taxon>
        <taxon>Chytridiomycetes</taxon>
        <taxon>Spizellomycetales</taxon>
        <taxon>Spizellomycetaceae</taxon>
        <taxon>Spizellomyces</taxon>
    </lineage>
</organism>
<evidence type="ECO:0000256" key="2">
    <source>
        <dbReference type="ARBA" id="ARBA00022801"/>
    </source>
</evidence>
<dbReference type="GeneID" id="27689404"/>
<dbReference type="PROSITE" id="PS51210">
    <property type="entry name" value="PLA2C"/>
    <property type="match status" value="1"/>
</dbReference>
<feature type="compositionally biased region" description="Basic and acidic residues" evidence="7">
    <location>
        <begin position="75"/>
        <end position="107"/>
    </location>
</feature>
<dbReference type="PANTHER" id="PTHR10728">
    <property type="entry name" value="CYTOSOLIC PHOSPHOLIPASE A2"/>
    <property type="match status" value="1"/>
</dbReference>
<dbReference type="AlphaFoldDB" id="A0A0L0HBW3"/>
<dbReference type="PANTHER" id="PTHR10728:SF40">
    <property type="entry name" value="PATATIN FAMILY PROTEIN"/>
    <property type="match status" value="1"/>
</dbReference>
<dbReference type="GO" id="GO:0046475">
    <property type="term" value="P:glycerophospholipid catabolic process"/>
    <property type="evidence" value="ECO:0007669"/>
    <property type="project" value="TreeGrafter"/>
</dbReference>
<gene>
    <name evidence="9" type="ORF">SPPG_06072</name>
</gene>
<dbReference type="eggNOG" id="KOG1325">
    <property type="taxonomic scope" value="Eukaryota"/>
</dbReference>